<gene>
    <name evidence="12" type="ORF">CAPTEDRAFT_152919</name>
</gene>
<dbReference type="STRING" id="283909.R7U820"/>
<dbReference type="CDD" id="cd17946">
    <property type="entry name" value="DEADc_DDX24"/>
    <property type="match status" value="1"/>
</dbReference>
<dbReference type="AlphaFoldDB" id="R7U820"/>
<dbReference type="InterPro" id="IPR027417">
    <property type="entry name" value="P-loop_NTPase"/>
</dbReference>
<feature type="short sequence motif" description="Q motif" evidence="6">
    <location>
        <begin position="2"/>
        <end position="30"/>
    </location>
</feature>
<dbReference type="GO" id="GO:0003676">
    <property type="term" value="F:nucleic acid binding"/>
    <property type="evidence" value="ECO:0007669"/>
    <property type="project" value="InterPro"/>
</dbReference>
<feature type="compositionally biased region" description="Basic residues" evidence="8">
    <location>
        <begin position="593"/>
        <end position="602"/>
    </location>
</feature>
<keyword evidence="3 7" id="KW-0378">Hydrolase</keyword>
<dbReference type="CDD" id="cd18787">
    <property type="entry name" value="SF2_C_DEAD"/>
    <property type="match status" value="1"/>
</dbReference>
<sequence>MSAWMNLFVPEKVMLALGEQNFVQPTPIQIESLPAAIRDRRDIVGAAHTGSGKTLAFAIPILNGIMKLKEAAENELNQQLDGEEENEDDEILDEEEPEESAESDGDEEVEEKAEAESSEETKPLYALILTPTRELAIQVKNHIEAAAKYTGITCMAVVGGMSVQKQERLLRRGPEIVVATPGRLWELYSELSNHLSKMPKIRFLVLDEADRMVEKGHFEELEKILGTINSDAENEKRRQTFVFSATLTYTHKAPERLFMQKKKKKLKVTELSIEKKLEVLMGQVGMRERPKIIDLTEKQRTAETLTEARINCSAKERDLYLYYLLQQYPQRTLVFCNSKDCIRRLISIFTLLKCCPLPLHADMQQRQRLKNLDKFKGNPRGLLLATDVAARGLDIPGVEQVVHYQVPRTTESYVHRSGRTARACNEGLSVMMVAPDDLQNYRKIVKSLNRDADLPIFPVESDFVASLKPRVSMAWSIDLEEHKVNKHKRENNWFEKQAKEMDIDLDEDLLNDLGDSYEQARNRDKVYAMRASLDSLLSEPVIRAKQSGKYLTQTGKLYLPYMSSKHATDTVKSMKKVKGSNEEITKKEDKTVKGGKKRKRKEKFVEDE</sequence>
<name>R7U820_CAPTE</name>
<accession>R7U820</accession>
<dbReference type="Pfam" id="PF00271">
    <property type="entry name" value="Helicase_C"/>
    <property type="match status" value="1"/>
</dbReference>
<dbReference type="GO" id="GO:0016787">
    <property type="term" value="F:hydrolase activity"/>
    <property type="evidence" value="ECO:0007669"/>
    <property type="project" value="UniProtKB-KW"/>
</dbReference>
<dbReference type="PROSITE" id="PS00039">
    <property type="entry name" value="DEAD_ATP_HELICASE"/>
    <property type="match status" value="1"/>
</dbReference>
<dbReference type="EC" id="3.6.4.13" evidence="1"/>
<dbReference type="SMART" id="SM00487">
    <property type="entry name" value="DEXDc"/>
    <property type="match status" value="1"/>
</dbReference>
<dbReference type="PROSITE" id="PS51195">
    <property type="entry name" value="Q_MOTIF"/>
    <property type="match status" value="1"/>
</dbReference>
<dbReference type="GO" id="GO:0005829">
    <property type="term" value="C:cytosol"/>
    <property type="evidence" value="ECO:0007669"/>
    <property type="project" value="TreeGrafter"/>
</dbReference>
<dbReference type="InterPro" id="IPR014001">
    <property type="entry name" value="Helicase_ATP-bd"/>
</dbReference>
<protein>
    <recommendedName>
        <fullName evidence="1">RNA helicase</fullName>
        <ecNumber evidence="1">3.6.4.13</ecNumber>
    </recommendedName>
</protein>
<feature type="compositionally biased region" description="Acidic residues" evidence="8">
    <location>
        <begin position="81"/>
        <end position="111"/>
    </location>
</feature>
<evidence type="ECO:0000256" key="1">
    <source>
        <dbReference type="ARBA" id="ARBA00012552"/>
    </source>
</evidence>
<dbReference type="Pfam" id="PF00270">
    <property type="entry name" value="DEAD"/>
    <property type="match status" value="1"/>
</dbReference>
<dbReference type="PROSITE" id="PS51194">
    <property type="entry name" value="HELICASE_CTER"/>
    <property type="match status" value="1"/>
</dbReference>
<dbReference type="OMA" id="QMIQKAR"/>
<evidence type="ECO:0000313" key="13">
    <source>
        <dbReference type="EnsemblMetazoa" id="CapteP152919"/>
    </source>
</evidence>
<dbReference type="SUPFAM" id="SSF52540">
    <property type="entry name" value="P-loop containing nucleoside triphosphate hydrolases"/>
    <property type="match status" value="2"/>
</dbReference>
<dbReference type="Proteomes" id="UP000014760">
    <property type="component" value="Unassembled WGS sequence"/>
</dbReference>
<comment type="similarity">
    <text evidence="7">Belongs to the DEAD box helicase family.</text>
</comment>
<reference evidence="14" key="1">
    <citation type="submission" date="2012-12" db="EMBL/GenBank/DDBJ databases">
        <authorList>
            <person name="Hellsten U."/>
            <person name="Grimwood J."/>
            <person name="Chapman J.A."/>
            <person name="Shapiro H."/>
            <person name="Aerts A."/>
            <person name="Otillar R.P."/>
            <person name="Terry A.Y."/>
            <person name="Boore J.L."/>
            <person name="Simakov O."/>
            <person name="Marletaz F."/>
            <person name="Cho S.-J."/>
            <person name="Edsinger-Gonzales E."/>
            <person name="Havlak P."/>
            <person name="Kuo D.-H."/>
            <person name="Larsson T."/>
            <person name="Lv J."/>
            <person name="Arendt D."/>
            <person name="Savage R."/>
            <person name="Osoegawa K."/>
            <person name="de Jong P."/>
            <person name="Lindberg D.R."/>
            <person name="Seaver E.C."/>
            <person name="Weisblat D.A."/>
            <person name="Putnam N.H."/>
            <person name="Grigoriev I.V."/>
            <person name="Rokhsar D.S."/>
        </authorList>
    </citation>
    <scope>NUCLEOTIDE SEQUENCE</scope>
    <source>
        <strain evidence="14">I ESC-2004</strain>
    </source>
</reference>
<keyword evidence="5 7" id="KW-0067">ATP-binding</keyword>
<feature type="region of interest" description="Disordered" evidence="8">
    <location>
        <begin position="77"/>
        <end position="120"/>
    </location>
</feature>
<evidence type="ECO:0000256" key="8">
    <source>
        <dbReference type="SAM" id="MobiDB-lite"/>
    </source>
</evidence>
<dbReference type="OrthoDB" id="4310724at2759"/>
<dbReference type="InterPro" id="IPR050079">
    <property type="entry name" value="DEAD_box_RNA_helicase"/>
</dbReference>
<evidence type="ECO:0000256" key="2">
    <source>
        <dbReference type="ARBA" id="ARBA00022741"/>
    </source>
</evidence>
<dbReference type="SMART" id="SM00490">
    <property type="entry name" value="HELICc"/>
    <property type="match status" value="1"/>
</dbReference>
<dbReference type="InterPro" id="IPR000629">
    <property type="entry name" value="RNA-helicase_DEAD-box_CS"/>
</dbReference>
<dbReference type="InterPro" id="IPR011545">
    <property type="entry name" value="DEAD/DEAH_box_helicase_dom"/>
</dbReference>
<feature type="domain" description="DEAD-box RNA helicase Q" evidence="11">
    <location>
        <begin position="2"/>
        <end position="30"/>
    </location>
</feature>
<evidence type="ECO:0000256" key="3">
    <source>
        <dbReference type="ARBA" id="ARBA00022801"/>
    </source>
</evidence>
<dbReference type="FunCoup" id="R7U820">
    <property type="interactions" value="2142"/>
</dbReference>
<dbReference type="PANTHER" id="PTHR47959:SF1">
    <property type="entry name" value="ATP-DEPENDENT RNA HELICASE DBPA"/>
    <property type="match status" value="1"/>
</dbReference>
<feature type="compositionally biased region" description="Basic and acidic residues" evidence="8">
    <location>
        <begin position="579"/>
        <end position="592"/>
    </location>
</feature>
<evidence type="ECO:0000313" key="14">
    <source>
        <dbReference type="Proteomes" id="UP000014760"/>
    </source>
</evidence>
<feature type="domain" description="Helicase ATP-binding" evidence="9">
    <location>
        <begin position="34"/>
        <end position="265"/>
    </location>
</feature>
<feature type="region of interest" description="Disordered" evidence="8">
    <location>
        <begin position="569"/>
        <end position="608"/>
    </location>
</feature>
<reference evidence="12 14" key="2">
    <citation type="journal article" date="2013" name="Nature">
        <title>Insights into bilaterian evolution from three spiralian genomes.</title>
        <authorList>
            <person name="Simakov O."/>
            <person name="Marletaz F."/>
            <person name="Cho S.J."/>
            <person name="Edsinger-Gonzales E."/>
            <person name="Havlak P."/>
            <person name="Hellsten U."/>
            <person name="Kuo D.H."/>
            <person name="Larsson T."/>
            <person name="Lv J."/>
            <person name="Arendt D."/>
            <person name="Savage R."/>
            <person name="Osoegawa K."/>
            <person name="de Jong P."/>
            <person name="Grimwood J."/>
            <person name="Chapman J.A."/>
            <person name="Shapiro H."/>
            <person name="Aerts A."/>
            <person name="Otillar R.P."/>
            <person name="Terry A.Y."/>
            <person name="Boore J.L."/>
            <person name="Grigoriev I.V."/>
            <person name="Lindberg D.R."/>
            <person name="Seaver E.C."/>
            <person name="Weisblat D.A."/>
            <person name="Putnam N.H."/>
            <person name="Rokhsar D.S."/>
        </authorList>
    </citation>
    <scope>NUCLEOTIDE SEQUENCE</scope>
    <source>
        <strain evidence="12 14">I ESC-2004</strain>
    </source>
</reference>
<organism evidence="12">
    <name type="scientific">Capitella teleta</name>
    <name type="common">Polychaete worm</name>
    <dbReference type="NCBI Taxonomy" id="283909"/>
    <lineage>
        <taxon>Eukaryota</taxon>
        <taxon>Metazoa</taxon>
        <taxon>Spiralia</taxon>
        <taxon>Lophotrochozoa</taxon>
        <taxon>Annelida</taxon>
        <taxon>Polychaeta</taxon>
        <taxon>Sedentaria</taxon>
        <taxon>Scolecida</taxon>
        <taxon>Capitellidae</taxon>
        <taxon>Capitella</taxon>
    </lineage>
</organism>
<dbReference type="GO" id="GO:0005524">
    <property type="term" value="F:ATP binding"/>
    <property type="evidence" value="ECO:0007669"/>
    <property type="project" value="UniProtKB-KW"/>
</dbReference>
<evidence type="ECO:0000259" key="9">
    <source>
        <dbReference type="PROSITE" id="PS51192"/>
    </source>
</evidence>
<proteinExistence type="inferred from homology"/>
<keyword evidence="4 7" id="KW-0347">Helicase</keyword>
<reference evidence="13" key="3">
    <citation type="submission" date="2015-06" db="UniProtKB">
        <authorList>
            <consortium name="EnsemblMetazoa"/>
        </authorList>
    </citation>
    <scope>IDENTIFICATION</scope>
</reference>
<evidence type="ECO:0000256" key="4">
    <source>
        <dbReference type="ARBA" id="ARBA00022806"/>
    </source>
</evidence>
<feature type="domain" description="Helicase C-terminal" evidence="10">
    <location>
        <begin position="316"/>
        <end position="465"/>
    </location>
</feature>
<dbReference type="InterPro" id="IPR001650">
    <property type="entry name" value="Helicase_C-like"/>
</dbReference>
<dbReference type="Gene3D" id="3.40.50.300">
    <property type="entry name" value="P-loop containing nucleotide triphosphate hydrolases"/>
    <property type="match status" value="2"/>
</dbReference>
<evidence type="ECO:0000259" key="11">
    <source>
        <dbReference type="PROSITE" id="PS51195"/>
    </source>
</evidence>
<dbReference type="GO" id="GO:0003724">
    <property type="term" value="F:RNA helicase activity"/>
    <property type="evidence" value="ECO:0007669"/>
    <property type="project" value="UniProtKB-EC"/>
</dbReference>
<dbReference type="HOGENOM" id="CLU_003041_13_2_1"/>
<keyword evidence="2 7" id="KW-0547">Nucleotide-binding</keyword>
<dbReference type="EMBL" id="AMQN01008791">
    <property type="status" value="NOT_ANNOTATED_CDS"/>
    <property type="molecule type" value="Genomic_DNA"/>
</dbReference>
<evidence type="ECO:0000256" key="7">
    <source>
        <dbReference type="RuleBase" id="RU000492"/>
    </source>
</evidence>
<evidence type="ECO:0000256" key="5">
    <source>
        <dbReference type="ARBA" id="ARBA00022840"/>
    </source>
</evidence>
<evidence type="ECO:0000259" key="10">
    <source>
        <dbReference type="PROSITE" id="PS51194"/>
    </source>
</evidence>
<dbReference type="PROSITE" id="PS51192">
    <property type="entry name" value="HELICASE_ATP_BIND_1"/>
    <property type="match status" value="1"/>
</dbReference>
<dbReference type="EMBL" id="KB303969">
    <property type="protein sequence ID" value="ELU02510.1"/>
    <property type="molecule type" value="Genomic_DNA"/>
</dbReference>
<dbReference type="InterPro" id="IPR014014">
    <property type="entry name" value="RNA_helicase_DEAD_Q_motif"/>
</dbReference>
<keyword evidence="14" id="KW-1185">Reference proteome</keyword>
<dbReference type="EnsemblMetazoa" id="CapteT152919">
    <property type="protein sequence ID" value="CapteP152919"/>
    <property type="gene ID" value="CapteG152919"/>
</dbReference>
<dbReference type="PANTHER" id="PTHR47959">
    <property type="entry name" value="ATP-DEPENDENT RNA HELICASE RHLE-RELATED"/>
    <property type="match status" value="1"/>
</dbReference>
<evidence type="ECO:0000313" key="12">
    <source>
        <dbReference type="EMBL" id="ELU02510.1"/>
    </source>
</evidence>
<evidence type="ECO:0000256" key="6">
    <source>
        <dbReference type="PROSITE-ProRule" id="PRU00552"/>
    </source>
</evidence>